<gene>
    <name evidence="2" type="ORF">F9B16_09965</name>
</gene>
<feature type="transmembrane region" description="Helical" evidence="1">
    <location>
        <begin position="9"/>
        <end position="31"/>
    </location>
</feature>
<comment type="caution">
    <text evidence="2">The sequence shown here is derived from an EMBL/GenBank/DDBJ whole genome shotgun (WGS) entry which is preliminary data.</text>
</comment>
<evidence type="ECO:0000313" key="2">
    <source>
        <dbReference type="EMBL" id="KAB2384764.1"/>
    </source>
</evidence>
<protein>
    <submittedName>
        <fullName evidence="2">Uncharacterized protein</fullName>
    </submittedName>
</protein>
<dbReference type="AlphaFoldDB" id="A0A6L3W5B2"/>
<keyword evidence="3" id="KW-1185">Reference proteome</keyword>
<proteinExistence type="predicted"/>
<evidence type="ECO:0000313" key="3">
    <source>
        <dbReference type="Proteomes" id="UP000483004"/>
    </source>
</evidence>
<accession>A0A6L3W5B2</accession>
<dbReference type="OrthoDB" id="3405503at2"/>
<sequence>MSSLTRRRYYVTMVVMTGLAVVAAVIINIFYTQHVQAESSHHQAELRHQQDQRWCPLLVALDQPDVPATTARGRIIQQRVHDLRIETGC</sequence>
<keyword evidence="1" id="KW-1133">Transmembrane helix</keyword>
<dbReference type="RefSeq" id="WP_151539719.1">
    <property type="nucleotide sequence ID" value="NZ_WBMR01000019.1"/>
</dbReference>
<keyword evidence="1" id="KW-0472">Membrane</keyword>
<dbReference type="Proteomes" id="UP000483004">
    <property type="component" value="Unassembled WGS sequence"/>
</dbReference>
<evidence type="ECO:0000256" key="1">
    <source>
        <dbReference type="SAM" id="Phobius"/>
    </source>
</evidence>
<dbReference type="EMBL" id="WBMR01000019">
    <property type="protein sequence ID" value="KAB2384764.1"/>
    <property type="molecule type" value="Genomic_DNA"/>
</dbReference>
<organism evidence="2 3">
    <name type="scientific">Actinomadura montaniterrae</name>
    <dbReference type="NCBI Taxonomy" id="1803903"/>
    <lineage>
        <taxon>Bacteria</taxon>
        <taxon>Bacillati</taxon>
        <taxon>Actinomycetota</taxon>
        <taxon>Actinomycetes</taxon>
        <taxon>Streptosporangiales</taxon>
        <taxon>Thermomonosporaceae</taxon>
        <taxon>Actinomadura</taxon>
    </lineage>
</organism>
<reference evidence="2 3" key="1">
    <citation type="submission" date="2019-09" db="EMBL/GenBank/DDBJ databases">
        <title>Actinomadura physcomitrii sp. nov., a novel actinomycete isolated from moss [Physcomitrium sphaericum (Ludw) Fuernr].</title>
        <authorList>
            <person name="Liu C."/>
            <person name="Zhuang X."/>
        </authorList>
    </citation>
    <scope>NUCLEOTIDE SEQUENCE [LARGE SCALE GENOMIC DNA]</scope>
    <source>
        <strain evidence="2 3">CYP1-1B</strain>
    </source>
</reference>
<keyword evidence="1" id="KW-0812">Transmembrane</keyword>
<name>A0A6L3W5B2_9ACTN</name>